<dbReference type="PANTHER" id="PTHR30224">
    <property type="entry name" value="ELECTRON TRANSPORT PROTEIN"/>
    <property type="match status" value="1"/>
</dbReference>
<reference evidence="6" key="1">
    <citation type="journal article" date="2015" name="Nature">
        <title>Complex archaea that bridge the gap between prokaryotes and eukaryotes.</title>
        <authorList>
            <person name="Spang A."/>
            <person name="Saw J.H."/>
            <person name="Jorgensen S.L."/>
            <person name="Zaremba-Niedzwiedzka K."/>
            <person name="Martijn J."/>
            <person name="Lind A.E."/>
            <person name="van Eijk R."/>
            <person name="Schleper C."/>
            <person name="Guy L."/>
            <person name="Ettema T.J."/>
        </authorList>
    </citation>
    <scope>NUCLEOTIDE SEQUENCE</scope>
</reference>
<dbReference type="GO" id="GO:0005886">
    <property type="term" value="C:plasma membrane"/>
    <property type="evidence" value="ECO:0007669"/>
    <property type="project" value="UniProtKB-SubCell"/>
</dbReference>
<comment type="subcellular location">
    <subcellularLocation>
        <location evidence="1">Cell membrane</location>
    </subcellularLocation>
</comment>
<gene>
    <name evidence="6" type="ORF">LCGC14_0889400</name>
</gene>
<evidence type="ECO:0000256" key="1">
    <source>
        <dbReference type="ARBA" id="ARBA00004236"/>
    </source>
</evidence>
<comment type="caution">
    <text evidence="6">The sequence shown here is derived from an EMBL/GenBank/DDBJ whole genome shotgun (WGS) entry which is preliminary data.</text>
</comment>
<keyword evidence="4" id="KW-0812">Transmembrane</keyword>
<feature type="transmembrane region" description="Helical" evidence="4">
    <location>
        <begin position="12"/>
        <end position="34"/>
    </location>
</feature>
<evidence type="ECO:0000256" key="4">
    <source>
        <dbReference type="SAM" id="Phobius"/>
    </source>
</evidence>
<proteinExistence type="predicted"/>
<protein>
    <recommendedName>
        <fullName evidence="5">4Fe-4S ferredoxin-type domain-containing protein</fullName>
    </recommendedName>
</protein>
<dbReference type="InterPro" id="IPR017900">
    <property type="entry name" value="4Fe4S_Fe_S_CS"/>
</dbReference>
<dbReference type="PROSITE" id="PS00198">
    <property type="entry name" value="4FE4S_FER_1"/>
    <property type="match status" value="1"/>
</dbReference>
<feature type="transmembrane region" description="Helical" evidence="4">
    <location>
        <begin position="196"/>
        <end position="219"/>
    </location>
</feature>
<dbReference type="AlphaFoldDB" id="A0A0F9S6Q8"/>
<feature type="domain" description="4Fe-4S ferredoxin-type" evidence="5">
    <location>
        <begin position="243"/>
        <end position="275"/>
    </location>
</feature>
<feature type="transmembrane region" description="Helical" evidence="4">
    <location>
        <begin position="62"/>
        <end position="86"/>
    </location>
</feature>
<dbReference type="PROSITE" id="PS51379">
    <property type="entry name" value="4FE4S_FER_2"/>
    <property type="match status" value="2"/>
</dbReference>
<dbReference type="EMBL" id="LAZR01002839">
    <property type="protein sequence ID" value="KKN24988.1"/>
    <property type="molecule type" value="Genomic_DNA"/>
</dbReference>
<evidence type="ECO:0000259" key="5">
    <source>
        <dbReference type="PROSITE" id="PS51379"/>
    </source>
</evidence>
<dbReference type="InterPro" id="IPR017896">
    <property type="entry name" value="4Fe4S_Fe-S-bd"/>
</dbReference>
<sequence length="306" mass="35118">MTRIISLIRHIVQIIAFLLVNYIIIELIFAINLLSLDGLIKILPILNSPRNPISNGAGILEYIFYFISEGIFPLFLIGVLIFIFLFTNRFFCGWICPIGTIQDACAAIPTNKKKFKPKTHNSLLKIKYVIVIIIVIIVLPLGITRTANFEFYLDYKNNLGDFGEKPMGYFSLSEYIFYFFPKLVQEIFVSGSISPLFSNFLVFFLFVFYLALIILSVWYPRIYCRYFCPFGAIASAVSEYSFLKLSRSPVRCVGRTECGICEKICPKQIRVLDEPFEFFTGKGECNMCLKCREACPYFAISLKFLS</sequence>
<accession>A0A0F9S6Q8</accession>
<keyword evidence="2" id="KW-1003">Cell membrane</keyword>
<dbReference type="SUPFAM" id="SSF54862">
    <property type="entry name" value="4Fe-4S ferredoxins"/>
    <property type="match status" value="1"/>
</dbReference>
<keyword evidence="3 4" id="KW-0472">Membrane</keyword>
<dbReference type="InterPro" id="IPR052378">
    <property type="entry name" value="NosR_regulator"/>
</dbReference>
<dbReference type="Pfam" id="PF12801">
    <property type="entry name" value="Fer4_5"/>
    <property type="match status" value="2"/>
</dbReference>
<organism evidence="6">
    <name type="scientific">marine sediment metagenome</name>
    <dbReference type="NCBI Taxonomy" id="412755"/>
    <lineage>
        <taxon>unclassified sequences</taxon>
        <taxon>metagenomes</taxon>
        <taxon>ecological metagenomes</taxon>
    </lineage>
</organism>
<evidence type="ECO:0000256" key="2">
    <source>
        <dbReference type="ARBA" id="ARBA00022475"/>
    </source>
</evidence>
<name>A0A0F9S6Q8_9ZZZZ</name>
<evidence type="ECO:0000313" key="6">
    <source>
        <dbReference type="EMBL" id="KKN24988.1"/>
    </source>
</evidence>
<feature type="transmembrane region" description="Helical" evidence="4">
    <location>
        <begin position="126"/>
        <end position="147"/>
    </location>
</feature>
<evidence type="ECO:0000256" key="3">
    <source>
        <dbReference type="ARBA" id="ARBA00023136"/>
    </source>
</evidence>
<keyword evidence="4" id="KW-1133">Transmembrane helix</keyword>
<dbReference type="PANTHER" id="PTHR30224:SF4">
    <property type="entry name" value="ELECTRON TRANSPORT PROTEIN YCCM-RELATED"/>
    <property type="match status" value="1"/>
</dbReference>
<feature type="domain" description="4Fe-4S ferredoxin-type" evidence="5">
    <location>
        <begin position="276"/>
        <end position="305"/>
    </location>
</feature>